<accession>A0A822ZJW9</accession>
<protein>
    <submittedName>
        <fullName evidence="1">Uncharacterized protein</fullName>
    </submittedName>
</protein>
<evidence type="ECO:0000313" key="1">
    <source>
        <dbReference type="EMBL" id="DAD42028.1"/>
    </source>
</evidence>
<dbReference type="Proteomes" id="UP000607653">
    <property type="component" value="Unassembled WGS sequence"/>
</dbReference>
<name>A0A822ZJW9_NELNU</name>
<comment type="caution">
    <text evidence="1">The sequence shown here is derived from an EMBL/GenBank/DDBJ whole genome shotgun (WGS) entry which is preliminary data.</text>
</comment>
<evidence type="ECO:0000313" key="2">
    <source>
        <dbReference type="Proteomes" id="UP000607653"/>
    </source>
</evidence>
<keyword evidence="2" id="KW-1185">Reference proteome</keyword>
<gene>
    <name evidence="1" type="ORF">HUJ06_000258</name>
</gene>
<organism evidence="1 2">
    <name type="scientific">Nelumbo nucifera</name>
    <name type="common">Sacred lotus</name>
    <dbReference type="NCBI Taxonomy" id="4432"/>
    <lineage>
        <taxon>Eukaryota</taxon>
        <taxon>Viridiplantae</taxon>
        <taxon>Streptophyta</taxon>
        <taxon>Embryophyta</taxon>
        <taxon>Tracheophyta</taxon>
        <taxon>Spermatophyta</taxon>
        <taxon>Magnoliopsida</taxon>
        <taxon>Proteales</taxon>
        <taxon>Nelumbonaceae</taxon>
        <taxon>Nelumbo</taxon>
    </lineage>
</organism>
<dbReference type="AlphaFoldDB" id="A0A822ZJW9"/>
<reference evidence="1 2" key="1">
    <citation type="journal article" date="2020" name="Mol. Biol. Evol.">
        <title>Distinct Expression and Methylation Patterns for Genes with Different Fates following a Single Whole-Genome Duplication in Flowering Plants.</title>
        <authorList>
            <person name="Shi T."/>
            <person name="Rahmani R.S."/>
            <person name="Gugger P.F."/>
            <person name="Wang M."/>
            <person name="Li H."/>
            <person name="Zhang Y."/>
            <person name="Li Z."/>
            <person name="Wang Q."/>
            <person name="Van de Peer Y."/>
            <person name="Marchal K."/>
            <person name="Chen J."/>
        </authorList>
    </citation>
    <scope>NUCLEOTIDE SEQUENCE [LARGE SCALE GENOMIC DNA]</scope>
    <source>
        <tissue evidence="1">Leaf</tissue>
    </source>
</reference>
<proteinExistence type="predicted"/>
<dbReference type="EMBL" id="DUZY01000006">
    <property type="protein sequence ID" value="DAD42028.1"/>
    <property type="molecule type" value="Genomic_DNA"/>
</dbReference>
<sequence length="56" mass="6630">MKALSKRLGKYGLRYDDLYDLMYDLDIKKHWLAFLVRSLTQGFSVWYADVGARVNQ</sequence>